<keyword evidence="3" id="KW-0808">Transferase</keyword>
<reference evidence="9" key="1">
    <citation type="submission" date="2013-08" db="EMBL/GenBank/DDBJ databases">
        <authorList>
            <person name="Durkin A.S."/>
            <person name="Haft D.R."/>
            <person name="McCorrison J."/>
            <person name="Torralba M."/>
            <person name="Gillis M."/>
            <person name="Haft D.H."/>
            <person name="Methe B."/>
            <person name="Sutton G."/>
            <person name="Nelson K.E."/>
        </authorList>
    </citation>
    <scope>NUCLEOTIDE SEQUENCE [LARGE SCALE GENOMIC DNA]</scope>
    <source>
        <strain evidence="9">F0233</strain>
    </source>
</reference>
<comment type="similarity">
    <text evidence="7">Belongs to the glycosyltransferase 87 family.</text>
</comment>
<feature type="transmembrane region" description="Helical" evidence="8">
    <location>
        <begin position="97"/>
        <end position="116"/>
    </location>
</feature>
<keyword evidence="4 8" id="KW-0812">Transmembrane</keyword>
<dbReference type="GO" id="GO:0016758">
    <property type="term" value="F:hexosyltransferase activity"/>
    <property type="evidence" value="ECO:0007669"/>
    <property type="project" value="InterPro"/>
</dbReference>
<evidence type="ECO:0000256" key="2">
    <source>
        <dbReference type="ARBA" id="ARBA00022475"/>
    </source>
</evidence>
<comment type="caution">
    <text evidence="9">The sequence shown here is derived from an EMBL/GenBank/DDBJ whole genome shotgun (WGS) entry which is preliminary data.</text>
</comment>
<name>U2RJX8_9ACTN</name>
<evidence type="ECO:0000256" key="1">
    <source>
        <dbReference type="ARBA" id="ARBA00004651"/>
    </source>
</evidence>
<sequence>MSPHRPRRVRRLPGALRLVVRALPAWLLGLLLVPRLGHGSTSPWDAPMGYGHALWFGAHALLRFAETYETVDPVSGMVFPLTGVGAALGTVMGLGSWFGWQILLIGVDAVAVTWLVQRAFGLLSGGPFDDGRRADGGAVCLVALAATALLSPVRTALVQGSPDPLCLALVVSALQPAVPRGRSDAEPSGRPRTELLRSSRAWAAARLGVAAAVWLWPLVLGVPPTVARVVRRRAHRGGQWALAPAERLGAVSLACFALLTACGFLVLPWDSTDFWAMLVRGRIGGALLDPSCGGALGTAGRILGVTAGLVACALAADRLRRRDPVMALAWTLAGLVLAVPGHWAGQGLPALAAGICAAAALRARSSAGTPACAAVLCWAGW</sequence>
<dbReference type="Proteomes" id="UP000017052">
    <property type="component" value="Unassembled WGS sequence"/>
</dbReference>
<feature type="transmembrane region" description="Helical" evidence="8">
    <location>
        <begin position="298"/>
        <end position="316"/>
    </location>
</feature>
<dbReference type="Pfam" id="PF09594">
    <property type="entry name" value="GT87"/>
    <property type="match status" value="1"/>
</dbReference>
<accession>U2RJX8</accession>
<evidence type="ECO:0000256" key="4">
    <source>
        <dbReference type="ARBA" id="ARBA00022692"/>
    </source>
</evidence>
<dbReference type="AlphaFoldDB" id="U2RJX8"/>
<dbReference type="GO" id="GO:0005886">
    <property type="term" value="C:plasma membrane"/>
    <property type="evidence" value="ECO:0007669"/>
    <property type="project" value="UniProtKB-SubCell"/>
</dbReference>
<dbReference type="OrthoDB" id="3734616at2"/>
<feature type="non-terminal residue" evidence="9">
    <location>
        <position position="381"/>
    </location>
</feature>
<evidence type="ECO:0000256" key="5">
    <source>
        <dbReference type="ARBA" id="ARBA00022989"/>
    </source>
</evidence>
<keyword evidence="10" id="KW-1185">Reference proteome</keyword>
<evidence type="ECO:0000313" key="9">
    <source>
        <dbReference type="EMBL" id="ERK53848.1"/>
    </source>
</evidence>
<organism evidence="9 10">
    <name type="scientific">Propionibacterium acidifaciens F0233</name>
    <dbReference type="NCBI Taxonomy" id="553198"/>
    <lineage>
        <taxon>Bacteria</taxon>
        <taxon>Bacillati</taxon>
        <taxon>Actinomycetota</taxon>
        <taxon>Actinomycetes</taxon>
        <taxon>Propionibacteriales</taxon>
        <taxon>Propionibacteriaceae</taxon>
        <taxon>Propionibacterium</taxon>
    </lineage>
</organism>
<feature type="transmembrane region" description="Helical" evidence="8">
    <location>
        <begin position="203"/>
        <end position="227"/>
    </location>
</feature>
<protein>
    <submittedName>
        <fullName evidence="9">PF09594 family protein</fullName>
    </submittedName>
</protein>
<keyword evidence="5 8" id="KW-1133">Transmembrane helix</keyword>
<evidence type="ECO:0000256" key="6">
    <source>
        <dbReference type="ARBA" id="ARBA00023136"/>
    </source>
</evidence>
<comment type="subcellular location">
    <subcellularLocation>
        <location evidence="1">Cell membrane</location>
        <topology evidence="1">Multi-pass membrane protein</topology>
    </subcellularLocation>
</comment>
<keyword evidence="6 8" id="KW-0472">Membrane</keyword>
<feature type="transmembrane region" description="Helical" evidence="8">
    <location>
        <begin position="137"/>
        <end position="157"/>
    </location>
</feature>
<evidence type="ECO:0000313" key="10">
    <source>
        <dbReference type="Proteomes" id="UP000017052"/>
    </source>
</evidence>
<dbReference type="RefSeq" id="WP_021798063.1">
    <property type="nucleotide sequence ID" value="NZ_ACVN02000226.1"/>
</dbReference>
<evidence type="ECO:0000256" key="3">
    <source>
        <dbReference type="ARBA" id="ARBA00022679"/>
    </source>
</evidence>
<dbReference type="EMBL" id="ACVN02000226">
    <property type="protein sequence ID" value="ERK53848.1"/>
    <property type="molecule type" value="Genomic_DNA"/>
</dbReference>
<keyword evidence="2" id="KW-1003">Cell membrane</keyword>
<feature type="transmembrane region" description="Helical" evidence="8">
    <location>
        <begin position="248"/>
        <end position="269"/>
    </location>
</feature>
<gene>
    <name evidence="9" type="ORF">HMPREF0682_0215</name>
</gene>
<proteinExistence type="inferred from homology"/>
<evidence type="ECO:0000256" key="8">
    <source>
        <dbReference type="SAM" id="Phobius"/>
    </source>
</evidence>
<dbReference type="InterPro" id="IPR018584">
    <property type="entry name" value="GT87"/>
</dbReference>
<evidence type="ECO:0000256" key="7">
    <source>
        <dbReference type="ARBA" id="ARBA00024033"/>
    </source>
</evidence>